<sequence>MSMMSRFTDIMAGNINSLLDKEEDPDKMMDQFVRNLNKDLAKVKSETASVMAEVQRSKRVLNECQDEIEKMERYCHKALEAGNEGDARRFQEKKASFEAQLSDKQASHQMALSNSQKIKQMHDKLVADISELISTEKFSENETVCGKDTGTNE</sequence>
<dbReference type="InterPro" id="IPR007157">
    <property type="entry name" value="PspA_VIPP1"/>
</dbReference>
<organism evidence="4 5">
    <name type="scientific">Neobacillus rhizosphaerae</name>
    <dbReference type="NCBI Taxonomy" id="2880965"/>
    <lineage>
        <taxon>Bacteria</taxon>
        <taxon>Bacillati</taxon>
        <taxon>Bacillota</taxon>
        <taxon>Bacilli</taxon>
        <taxon>Bacillales</taxon>
        <taxon>Bacillaceae</taxon>
        <taxon>Neobacillus</taxon>
    </lineage>
</organism>
<feature type="coiled-coil region" evidence="2">
    <location>
        <begin position="54"/>
        <end position="81"/>
    </location>
</feature>
<name>A0ABN8KVP9_9BACI</name>
<evidence type="ECO:0000256" key="3">
    <source>
        <dbReference type="SAM" id="MobiDB-lite"/>
    </source>
</evidence>
<feature type="compositionally biased region" description="Basic and acidic residues" evidence="3">
    <location>
        <begin position="81"/>
        <end position="96"/>
    </location>
</feature>
<keyword evidence="2" id="KW-0175">Coiled coil</keyword>
<dbReference type="Pfam" id="PF04012">
    <property type="entry name" value="PspA_IM30"/>
    <property type="match status" value="1"/>
</dbReference>
<dbReference type="PANTHER" id="PTHR31088:SF6">
    <property type="entry name" value="PHAGE SHOCK PROTEIN A"/>
    <property type="match status" value="1"/>
</dbReference>
<dbReference type="PANTHER" id="PTHR31088">
    <property type="entry name" value="MEMBRANE-ASSOCIATED PROTEIN VIPP1, CHLOROPLASTIC"/>
    <property type="match status" value="1"/>
</dbReference>
<dbReference type="Proteomes" id="UP000838308">
    <property type="component" value="Unassembled WGS sequence"/>
</dbReference>
<accession>A0ABN8KVP9</accession>
<gene>
    <name evidence="4" type="primary">ydjF</name>
    <name evidence="4" type="ORF">BACCIP111895_03877</name>
</gene>
<evidence type="ECO:0000313" key="4">
    <source>
        <dbReference type="EMBL" id="CAH2716689.1"/>
    </source>
</evidence>
<evidence type="ECO:0000256" key="2">
    <source>
        <dbReference type="SAM" id="Coils"/>
    </source>
</evidence>
<comment type="similarity">
    <text evidence="1">Belongs to the PspA/Vipp/IM30 family.</text>
</comment>
<proteinExistence type="inferred from homology"/>
<feature type="compositionally biased region" description="Polar residues" evidence="3">
    <location>
        <begin position="102"/>
        <end position="115"/>
    </location>
</feature>
<evidence type="ECO:0000313" key="5">
    <source>
        <dbReference type="Proteomes" id="UP000838308"/>
    </source>
</evidence>
<feature type="region of interest" description="Disordered" evidence="3">
    <location>
        <begin position="81"/>
        <end position="115"/>
    </location>
</feature>
<comment type="caution">
    <text evidence="4">The sequence shown here is derived from an EMBL/GenBank/DDBJ whole genome shotgun (WGS) entry which is preliminary data.</text>
</comment>
<reference evidence="4" key="1">
    <citation type="submission" date="2022-04" db="EMBL/GenBank/DDBJ databases">
        <authorList>
            <person name="Criscuolo A."/>
        </authorList>
    </citation>
    <scope>NUCLEOTIDE SEQUENCE</scope>
    <source>
        <strain evidence="4">CIP111895</strain>
    </source>
</reference>
<dbReference type="EMBL" id="CALBWS010000031">
    <property type="protein sequence ID" value="CAH2716689.1"/>
    <property type="molecule type" value="Genomic_DNA"/>
</dbReference>
<keyword evidence="5" id="KW-1185">Reference proteome</keyword>
<evidence type="ECO:0000256" key="1">
    <source>
        <dbReference type="ARBA" id="ARBA00043985"/>
    </source>
</evidence>
<protein>
    <submittedName>
        <fullName evidence="4">Phage shock protein A</fullName>
    </submittedName>
</protein>